<dbReference type="InterPro" id="IPR055312">
    <property type="entry name" value="FBL15-like"/>
</dbReference>
<accession>A0A8T0WBN1</accession>
<keyword evidence="2" id="KW-1185">Reference proteome</keyword>
<gene>
    <name evidence="1" type="ORF">PVAP13_2KG479000</name>
</gene>
<evidence type="ECO:0008006" key="3">
    <source>
        <dbReference type="Google" id="ProtNLM"/>
    </source>
</evidence>
<evidence type="ECO:0000313" key="2">
    <source>
        <dbReference type="Proteomes" id="UP000823388"/>
    </source>
</evidence>
<organism evidence="1 2">
    <name type="scientific">Panicum virgatum</name>
    <name type="common">Blackwell switchgrass</name>
    <dbReference type="NCBI Taxonomy" id="38727"/>
    <lineage>
        <taxon>Eukaryota</taxon>
        <taxon>Viridiplantae</taxon>
        <taxon>Streptophyta</taxon>
        <taxon>Embryophyta</taxon>
        <taxon>Tracheophyta</taxon>
        <taxon>Spermatophyta</taxon>
        <taxon>Magnoliopsida</taxon>
        <taxon>Liliopsida</taxon>
        <taxon>Poales</taxon>
        <taxon>Poaceae</taxon>
        <taxon>PACMAD clade</taxon>
        <taxon>Panicoideae</taxon>
        <taxon>Panicodae</taxon>
        <taxon>Paniceae</taxon>
        <taxon>Panicinae</taxon>
        <taxon>Panicum</taxon>
        <taxon>Panicum sect. Hiantes</taxon>
    </lineage>
</organism>
<sequence>MLDVDGDVSIHSATLERLALRVVGVGNRLDVAAPSLEWLQVHGCDYEEARIAAPMLTEVEWDDNYDPARHRFTGGTGRRLDRLAVTQWSQMPQLLERFDAADQLSLHLVIPPFPNAYPIFLENTRKLPKCKALTVGLKVVAHSIKSSLLHLLKQCGVITKLEIELIHHNAPKVSLCEFLHCPCVQQEMLKTDNVTLDLLEEVEFHFFTGSDEDVDLVKLLFMCKKALKKMVINVADDVAISDVVHEKIKSFSHPSTTLEIGGPSSHKRDVCRCKEHDWY</sequence>
<dbReference type="EMBL" id="CM029039">
    <property type="protein sequence ID" value="KAG2645972.1"/>
    <property type="molecule type" value="Genomic_DNA"/>
</dbReference>
<name>A0A8T0WBN1_PANVG</name>
<dbReference type="PANTHER" id="PTHR34709:SF36">
    <property type="entry name" value="FBD DOMAIN-CONTAINING PROTEIN"/>
    <property type="match status" value="1"/>
</dbReference>
<dbReference type="AlphaFoldDB" id="A0A8T0WBN1"/>
<reference evidence="1" key="1">
    <citation type="submission" date="2020-05" db="EMBL/GenBank/DDBJ databases">
        <title>WGS assembly of Panicum virgatum.</title>
        <authorList>
            <person name="Lovell J.T."/>
            <person name="Jenkins J."/>
            <person name="Shu S."/>
            <person name="Juenger T.E."/>
            <person name="Schmutz J."/>
        </authorList>
    </citation>
    <scope>NUCLEOTIDE SEQUENCE</scope>
    <source>
        <strain evidence="1">AP13</strain>
    </source>
</reference>
<evidence type="ECO:0000313" key="1">
    <source>
        <dbReference type="EMBL" id="KAG2645972.1"/>
    </source>
</evidence>
<protein>
    <recommendedName>
        <fullName evidence="3">FBD domain-containing protein</fullName>
    </recommendedName>
</protein>
<dbReference type="PANTHER" id="PTHR34709">
    <property type="entry name" value="OS10G0396666 PROTEIN"/>
    <property type="match status" value="1"/>
</dbReference>
<dbReference type="Proteomes" id="UP000823388">
    <property type="component" value="Chromosome 2K"/>
</dbReference>
<comment type="caution">
    <text evidence="1">The sequence shown here is derived from an EMBL/GenBank/DDBJ whole genome shotgun (WGS) entry which is preliminary data.</text>
</comment>
<proteinExistence type="predicted"/>